<dbReference type="CDD" id="cd12108">
    <property type="entry name" value="Hr-like"/>
    <property type="match status" value="1"/>
</dbReference>
<proteinExistence type="predicted"/>
<dbReference type="EMBL" id="JACCEV010000002">
    <property type="protein sequence ID" value="NYT86210.1"/>
    <property type="molecule type" value="Genomic_DNA"/>
</dbReference>
<accession>A0A853H2G3</accession>
<comment type="caution">
    <text evidence="2">The sequence shown here is derived from an EMBL/GenBank/DDBJ whole genome shotgun (WGS) entry which is preliminary data.</text>
</comment>
<dbReference type="RefSeq" id="WP_130039734.1">
    <property type="nucleotide sequence ID" value="NZ_JACCEV010000002.1"/>
</dbReference>
<organism evidence="2 3">
    <name type="scientific">Pollutimonas harenae</name>
    <dbReference type="NCBI Taxonomy" id="657015"/>
    <lineage>
        <taxon>Bacteria</taxon>
        <taxon>Pseudomonadati</taxon>
        <taxon>Pseudomonadota</taxon>
        <taxon>Betaproteobacteria</taxon>
        <taxon>Burkholderiales</taxon>
        <taxon>Alcaligenaceae</taxon>
        <taxon>Pollutimonas</taxon>
    </lineage>
</organism>
<name>A0A853H2G3_9BURK</name>
<sequence length="187" mass="20886">MTTDFPGFSGPAASTEAPLEMLSACHYRIERQCSTLRRLVPHLREHGPDEEARTAATRIMRYFDTSALQHHADEEEDLFPALLESMAGSDAICIRQLTDGLAADHRKLEAGWRRLRVVLSQIADGQPAELPADLLDAFISLYEDHMQREEDELFPMAARLLGDADITRIGQAMRQRRGISDADIAGN</sequence>
<evidence type="ECO:0000313" key="3">
    <source>
        <dbReference type="Proteomes" id="UP000554144"/>
    </source>
</evidence>
<dbReference type="InterPro" id="IPR012312">
    <property type="entry name" value="Hemerythrin-like"/>
</dbReference>
<dbReference type="OrthoDB" id="8898809at2"/>
<dbReference type="Pfam" id="PF01814">
    <property type="entry name" value="Hemerythrin"/>
    <property type="match status" value="1"/>
</dbReference>
<evidence type="ECO:0000259" key="1">
    <source>
        <dbReference type="Pfam" id="PF01814"/>
    </source>
</evidence>
<dbReference type="Gene3D" id="1.20.120.520">
    <property type="entry name" value="nmb1532 protein domain like"/>
    <property type="match status" value="1"/>
</dbReference>
<evidence type="ECO:0000313" key="2">
    <source>
        <dbReference type="EMBL" id="NYT86210.1"/>
    </source>
</evidence>
<dbReference type="Proteomes" id="UP000554144">
    <property type="component" value="Unassembled WGS sequence"/>
</dbReference>
<dbReference type="AlphaFoldDB" id="A0A853H2G3"/>
<protein>
    <submittedName>
        <fullName evidence="2">Hemerythrin domain-containing protein</fullName>
    </submittedName>
</protein>
<reference evidence="2 3" key="1">
    <citation type="submission" date="2020-07" db="EMBL/GenBank/DDBJ databases">
        <title>Taxonomic revisions and descriptions of new bacterial species based on genomic comparisons in the high-G+C-content subgroup of the family Alcaligenaceae.</title>
        <authorList>
            <person name="Szabo A."/>
            <person name="Felfoldi T."/>
        </authorList>
    </citation>
    <scope>NUCLEOTIDE SEQUENCE [LARGE SCALE GENOMIC DNA]</scope>
    <source>
        <strain evidence="2 3">DSM 25667</strain>
    </source>
</reference>
<feature type="domain" description="Hemerythrin-like" evidence="1">
    <location>
        <begin position="18"/>
        <end position="157"/>
    </location>
</feature>
<keyword evidence="3" id="KW-1185">Reference proteome</keyword>
<gene>
    <name evidence="2" type="ORF">H0A62_11385</name>
</gene>